<evidence type="ECO:0000313" key="4">
    <source>
        <dbReference type="Proteomes" id="UP000238312"/>
    </source>
</evidence>
<feature type="domain" description="Transposase IS701-like DDE" evidence="2">
    <location>
        <begin position="4"/>
        <end position="101"/>
    </location>
</feature>
<evidence type="ECO:0000256" key="1">
    <source>
        <dbReference type="SAM" id="MobiDB-lite"/>
    </source>
</evidence>
<keyword evidence="3" id="KW-0378">Hydrolase</keyword>
<comment type="caution">
    <text evidence="3">The sequence shown here is derived from an EMBL/GenBank/DDBJ whole genome shotgun (WGS) entry which is preliminary data.</text>
</comment>
<evidence type="ECO:0000259" key="2">
    <source>
        <dbReference type="Pfam" id="PF13546"/>
    </source>
</evidence>
<name>A0A2T0LK16_9ACTN</name>
<dbReference type="RefSeq" id="WP_219912559.1">
    <property type="nucleotide sequence ID" value="NZ_PVNG01000064.1"/>
</dbReference>
<dbReference type="Proteomes" id="UP000238312">
    <property type="component" value="Unassembled WGS sequence"/>
</dbReference>
<protein>
    <submittedName>
        <fullName evidence="3">DDE superfamily endonuclease</fullName>
    </submittedName>
</protein>
<accession>A0A2T0LK16</accession>
<keyword evidence="3" id="KW-0255">Endonuclease</keyword>
<evidence type="ECO:0000313" key="3">
    <source>
        <dbReference type="EMBL" id="PRX42919.1"/>
    </source>
</evidence>
<gene>
    <name evidence="3" type="ORF">B0I32_1645</name>
</gene>
<proteinExistence type="predicted"/>
<reference evidence="3 4" key="1">
    <citation type="submission" date="2018-03" db="EMBL/GenBank/DDBJ databases">
        <title>Genomic Encyclopedia of Type Strains, Phase III (KMG-III): the genomes of soil and plant-associated and newly described type strains.</title>
        <authorList>
            <person name="Whitman W."/>
        </authorList>
    </citation>
    <scope>NUCLEOTIDE SEQUENCE [LARGE SCALE GENOMIC DNA]</scope>
    <source>
        <strain evidence="3 4">CGMCC 4.7104</strain>
    </source>
</reference>
<organism evidence="3 4">
    <name type="scientific">Nonomuraea fuscirosea</name>
    <dbReference type="NCBI Taxonomy" id="1291556"/>
    <lineage>
        <taxon>Bacteria</taxon>
        <taxon>Bacillati</taxon>
        <taxon>Actinomycetota</taxon>
        <taxon>Actinomycetes</taxon>
        <taxon>Streptosporangiales</taxon>
        <taxon>Streptosporangiaceae</taxon>
        <taxon>Nonomuraea</taxon>
    </lineage>
</organism>
<dbReference type="GO" id="GO:0004519">
    <property type="term" value="F:endonuclease activity"/>
    <property type="evidence" value="ECO:0007669"/>
    <property type="project" value="UniProtKB-KW"/>
</dbReference>
<sequence length="153" mass="16595">MFKLADALLCELGPVRSPVDLSLSPEYRRGHDALYGGLNHGRIDTEQLPDMLAALPLPRWPVGRIVLAADVSRWLRSDVPCSAERLLCPVYGRAKSAFSVHPGSAVLLRRGAGDGPHIVDSAAGYGPAGTGRQRHRSHRRRPVESLPFVLMGS</sequence>
<keyword evidence="3" id="KW-0540">Nuclease</keyword>
<keyword evidence="4" id="KW-1185">Reference proteome</keyword>
<dbReference type="InterPro" id="IPR038721">
    <property type="entry name" value="IS701-like_DDE_dom"/>
</dbReference>
<dbReference type="Pfam" id="PF13546">
    <property type="entry name" value="DDE_5"/>
    <property type="match status" value="1"/>
</dbReference>
<dbReference type="EMBL" id="PVNG01000064">
    <property type="protein sequence ID" value="PRX42919.1"/>
    <property type="molecule type" value="Genomic_DNA"/>
</dbReference>
<dbReference type="AlphaFoldDB" id="A0A2T0LK16"/>
<feature type="region of interest" description="Disordered" evidence="1">
    <location>
        <begin position="120"/>
        <end position="139"/>
    </location>
</feature>